<evidence type="ECO:0000313" key="2">
    <source>
        <dbReference type="Proteomes" id="UP000044806"/>
    </source>
</evidence>
<dbReference type="AlphaFoldDB" id="A0A656A5D9"/>
<gene>
    <name evidence="1" type="ORF">ERS013165_02117</name>
</gene>
<reference evidence="1 2" key="1">
    <citation type="submission" date="2015-07" db="EMBL/GenBank/DDBJ databases">
        <authorList>
            <consortium name="Pathogen Informatics"/>
        </authorList>
    </citation>
    <scope>NUCLEOTIDE SEQUENCE [LARGE SCALE GENOMIC DNA]</scope>
    <source>
        <strain evidence="1 2">A51</strain>
    </source>
</reference>
<organism evidence="1 2">
    <name type="scientific">Vibrio cholerae</name>
    <dbReference type="NCBI Taxonomy" id="666"/>
    <lineage>
        <taxon>Bacteria</taxon>
        <taxon>Pseudomonadati</taxon>
        <taxon>Pseudomonadota</taxon>
        <taxon>Gammaproteobacteria</taxon>
        <taxon>Vibrionales</taxon>
        <taxon>Vibrionaceae</taxon>
        <taxon>Vibrio</taxon>
    </lineage>
</organism>
<dbReference type="EMBL" id="CWOW01000009">
    <property type="protein sequence ID" value="CSA64940.1"/>
    <property type="molecule type" value="Genomic_DNA"/>
</dbReference>
<dbReference type="Proteomes" id="UP000044806">
    <property type="component" value="Unassembled WGS sequence"/>
</dbReference>
<accession>A0A656A5D9</accession>
<protein>
    <submittedName>
        <fullName evidence="1">Uncharacterized protein</fullName>
    </submittedName>
</protein>
<sequence length="42" mass="4714">MLIDQRNETHQIVARTRMAGMISANQTAREVGAMAEKTKIKL</sequence>
<proteinExistence type="predicted"/>
<name>A0A656A5D9_VIBCL</name>
<evidence type="ECO:0000313" key="1">
    <source>
        <dbReference type="EMBL" id="CSA64940.1"/>
    </source>
</evidence>